<dbReference type="Pfam" id="PF13378">
    <property type="entry name" value="MR_MLE_C"/>
    <property type="match status" value="1"/>
</dbReference>
<dbReference type="GO" id="GO:0016854">
    <property type="term" value="F:racemase and epimerase activity"/>
    <property type="evidence" value="ECO:0007669"/>
    <property type="project" value="UniProtKB-ARBA"/>
</dbReference>
<dbReference type="InterPro" id="IPR036849">
    <property type="entry name" value="Enolase-like_C_sf"/>
</dbReference>
<feature type="active site" description="Proton donor" evidence="7">
    <location>
        <position position="163"/>
    </location>
</feature>
<dbReference type="HAMAP" id="MF_01933">
    <property type="entry name" value="MenC_2"/>
    <property type="match status" value="1"/>
</dbReference>
<evidence type="ECO:0000259" key="8">
    <source>
        <dbReference type="SMART" id="SM00922"/>
    </source>
</evidence>
<name>A0A521F0L6_9BACL</name>
<feature type="binding site" evidence="7">
    <location>
        <position position="238"/>
    </location>
    <ligand>
        <name>Mg(2+)</name>
        <dbReference type="ChEBI" id="CHEBI:18420"/>
    </ligand>
</feature>
<keyword evidence="5 7" id="KW-0456">Lyase</keyword>
<dbReference type="SFLD" id="SFLDS00001">
    <property type="entry name" value="Enolase"/>
    <property type="match status" value="1"/>
</dbReference>
<dbReference type="OrthoDB" id="9774531at2"/>
<keyword evidence="10" id="KW-1185">Reference proteome</keyword>
<reference evidence="9 10" key="1">
    <citation type="submission" date="2017-05" db="EMBL/GenBank/DDBJ databases">
        <authorList>
            <person name="Varghese N."/>
            <person name="Submissions S."/>
        </authorList>
    </citation>
    <scope>NUCLEOTIDE SEQUENCE [LARGE SCALE GENOMIC DNA]</scope>
    <source>
        <strain evidence="9 10">DSM 45474</strain>
    </source>
</reference>
<accession>A0A521F0L6</accession>
<evidence type="ECO:0000313" key="10">
    <source>
        <dbReference type="Proteomes" id="UP000315636"/>
    </source>
</evidence>
<keyword evidence="4 7" id="KW-0460">Magnesium</keyword>
<feature type="binding site" evidence="7">
    <location>
        <position position="213"/>
    </location>
    <ligand>
        <name>Mg(2+)</name>
        <dbReference type="ChEBI" id="CHEBI:18420"/>
    </ligand>
</feature>
<dbReference type="GO" id="GO:0043748">
    <property type="term" value="F:O-succinylbenzoate synthase activity"/>
    <property type="evidence" value="ECO:0007669"/>
    <property type="project" value="UniProtKB-EC"/>
</dbReference>
<keyword evidence="3 7" id="KW-0479">Metal-binding</keyword>
<evidence type="ECO:0000256" key="2">
    <source>
        <dbReference type="ARBA" id="ARBA00022428"/>
    </source>
</evidence>
<dbReference type="PANTHER" id="PTHR48073:SF5">
    <property type="entry name" value="O-SUCCINYLBENZOATE SYNTHASE"/>
    <property type="match status" value="1"/>
</dbReference>
<dbReference type="UniPathway" id="UPA00079"/>
<organism evidence="9 10">
    <name type="scientific">Melghirimyces algeriensis</name>
    <dbReference type="NCBI Taxonomy" id="910412"/>
    <lineage>
        <taxon>Bacteria</taxon>
        <taxon>Bacillati</taxon>
        <taxon>Bacillota</taxon>
        <taxon>Bacilli</taxon>
        <taxon>Bacillales</taxon>
        <taxon>Thermoactinomycetaceae</taxon>
        <taxon>Melghirimyces</taxon>
    </lineage>
</organism>
<protein>
    <recommendedName>
        <fullName evidence="6 7">o-succinylbenzoate synthase</fullName>
        <shortName evidence="7">OSB synthase</shortName>
        <shortName evidence="7">OSBS</shortName>
        <ecNumber evidence="6 7">4.2.1.113</ecNumber>
    </recommendedName>
    <alternativeName>
        <fullName evidence="7">4-(2'-carboxyphenyl)-4-oxybutyric acid synthase</fullName>
    </alternativeName>
    <alternativeName>
        <fullName evidence="7">o-succinylbenzoic acid synthase</fullName>
    </alternativeName>
</protein>
<dbReference type="InterPro" id="IPR047585">
    <property type="entry name" value="MenC"/>
</dbReference>
<comment type="function">
    <text evidence="7">Converts 2-succinyl-6-hydroxy-2,4-cyclohexadiene-1-carboxylate (SHCHC) to 2-succinylbenzoate (OSB).</text>
</comment>
<feature type="domain" description="Mandelate racemase/muconate lactonizing enzyme C-terminal" evidence="8">
    <location>
        <begin position="142"/>
        <end position="234"/>
    </location>
</feature>
<keyword evidence="2 7" id="KW-0474">Menaquinone biosynthesis</keyword>
<dbReference type="EC" id="4.2.1.113" evidence="6 7"/>
<evidence type="ECO:0000313" key="9">
    <source>
        <dbReference type="EMBL" id="SMO89742.1"/>
    </source>
</evidence>
<dbReference type="EMBL" id="FXTI01000012">
    <property type="protein sequence ID" value="SMO89742.1"/>
    <property type="molecule type" value="Genomic_DNA"/>
</dbReference>
<dbReference type="SUPFAM" id="SSF54826">
    <property type="entry name" value="Enolase N-terminal domain-like"/>
    <property type="match status" value="1"/>
</dbReference>
<dbReference type="InterPro" id="IPR029065">
    <property type="entry name" value="Enolase_C-like"/>
</dbReference>
<dbReference type="InterPro" id="IPR029017">
    <property type="entry name" value="Enolase-like_N"/>
</dbReference>
<dbReference type="Pfam" id="PF02746">
    <property type="entry name" value="MR_MLE_N"/>
    <property type="match status" value="1"/>
</dbReference>
<comment type="pathway">
    <text evidence="7">Quinol/quinone metabolism; menaquinone biosynthesis.</text>
</comment>
<feature type="binding site" evidence="7">
    <location>
        <position position="188"/>
    </location>
    <ligand>
        <name>Mg(2+)</name>
        <dbReference type="ChEBI" id="CHEBI:18420"/>
    </ligand>
</feature>
<dbReference type="InterPro" id="IPR010197">
    <property type="entry name" value="OSBS/NAAAR"/>
</dbReference>
<dbReference type="SFLD" id="SFLDF00009">
    <property type="entry name" value="o-succinylbenzoate_synthase"/>
    <property type="match status" value="1"/>
</dbReference>
<dbReference type="Gene3D" id="3.20.20.120">
    <property type="entry name" value="Enolase-like C-terminal domain"/>
    <property type="match status" value="1"/>
</dbReference>
<evidence type="ECO:0000256" key="6">
    <source>
        <dbReference type="ARBA" id="ARBA00029491"/>
    </source>
</evidence>
<evidence type="ECO:0000256" key="3">
    <source>
        <dbReference type="ARBA" id="ARBA00022723"/>
    </source>
</evidence>
<dbReference type="NCBIfam" id="TIGR01928">
    <property type="entry name" value="menC_lowGC_arch"/>
    <property type="match status" value="1"/>
</dbReference>
<dbReference type="PANTHER" id="PTHR48073">
    <property type="entry name" value="O-SUCCINYLBENZOATE SYNTHASE-RELATED"/>
    <property type="match status" value="1"/>
</dbReference>
<dbReference type="InterPro" id="IPR013342">
    <property type="entry name" value="Mandelate_racemase_C"/>
</dbReference>
<dbReference type="InterPro" id="IPR013341">
    <property type="entry name" value="Mandelate_racemase_N_dom"/>
</dbReference>
<dbReference type="SUPFAM" id="SSF51604">
    <property type="entry name" value="Enolase C-terminal domain-like"/>
    <property type="match status" value="1"/>
</dbReference>
<dbReference type="Gene3D" id="3.30.390.10">
    <property type="entry name" value="Enolase-like, N-terminal domain"/>
    <property type="match status" value="1"/>
</dbReference>
<proteinExistence type="inferred from homology"/>
<dbReference type="GO" id="GO:0000287">
    <property type="term" value="F:magnesium ion binding"/>
    <property type="evidence" value="ECO:0007669"/>
    <property type="project" value="UniProtKB-UniRule"/>
</dbReference>
<feature type="active site" description="Proton acceptor" evidence="7">
    <location>
        <position position="262"/>
    </location>
</feature>
<dbReference type="Proteomes" id="UP000315636">
    <property type="component" value="Unassembled WGS sequence"/>
</dbReference>
<dbReference type="GO" id="GO:0009234">
    <property type="term" value="P:menaquinone biosynthetic process"/>
    <property type="evidence" value="ECO:0007669"/>
    <property type="project" value="UniProtKB-UniRule"/>
</dbReference>
<gene>
    <name evidence="7" type="primary">menC</name>
    <name evidence="9" type="ORF">SAMN06264849_1125</name>
</gene>
<sequence length="369" mass="41448">MMIQKVTLHHVRIPLKTPFANRLTTVTDRDLILVEAEDEQGSVGWGECVAFSSPWYTEETVGTAWHVMEEFLIPLLLHHRLEHPMEVPERFAPVRRHYMAKAALEGAVWDIWSQRQGISLAQALGGTRKRIAAGVVVGTGSPEDMMATIHRRVDEGYRRIKVKVKPNADVDVLTQIRKEFPDLPLMVDANSAYTLNDLEHLKRLDSFKLLMIEQPLAADDIVDHALLQRELSTPICLDESLHSLEDVRKAVEMGSCQIVNVKVGRVGGLSEAKRIHDYCQARNIPVWCGGMLESGIGRAHNIALASLAGFVLPGDISASNRYWERDLIQPEVVVHNGMIDVSFDRPGIGFAVDRKRVEEICLAKRTFTR</sequence>
<evidence type="ECO:0000256" key="4">
    <source>
        <dbReference type="ARBA" id="ARBA00022842"/>
    </source>
</evidence>
<dbReference type="UniPathway" id="UPA01057">
    <property type="reaction ID" value="UER00165"/>
</dbReference>
<evidence type="ECO:0000256" key="1">
    <source>
        <dbReference type="ARBA" id="ARBA00001968"/>
    </source>
</evidence>
<comment type="cofactor">
    <cofactor evidence="1 7">
        <name>a divalent metal cation</name>
        <dbReference type="ChEBI" id="CHEBI:60240"/>
    </cofactor>
</comment>
<dbReference type="CDD" id="cd03317">
    <property type="entry name" value="NAAAR"/>
    <property type="match status" value="1"/>
</dbReference>
<comment type="similarity">
    <text evidence="7">Belongs to the mandelate racemase/muconate lactonizing enzyme family. MenC type 2 subfamily.</text>
</comment>
<evidence type="ECO:0000256" key="7">
    <source>
        <dbReference type="HAMAP-Rule" id="MF_01933"/>
    </source>
</evidence>
<evidence type="ECO:0000256" key="5">
    <source>
        <dbReference type="ARBA" id="ARBA00023239"/>
    </source>
</evidence>
<comment type="catalytic activity">
    <reaction evidence="7">
        <text>(1R,6R)-6-hydroxy-2-succinyl-cyclohexa-2,4-diene-1-carboxylate = 2-succinylbenzoate + H2O</text>
        <dbReference type="Rhea" id="RHEA:10196"/>
        <dbReference type="ChEBI" id="CHEBI:15377"/>
        <dbReference type="ChEBI" id="CHEBI:18325"/>
        <dbReference type="ChEBI" id="CHEBI:58689"/>
        <dbReference type="EC" id="4.2.1.113"/>
    </reaction>
</comment>
<dbReference type="SMART" id="SM00922">
    <property type="entry name" value="MR_MLE"/>
    <property type="match status" value="1"/>
</dbReference>
<dbReference type="SFLD" id="SFLDG00180">
    <property type="entry name" value="muconate_cycloisomerase"/>
    <property type="match status" value="1"/>
</dbReference>
<dbReference type="RefSeq" id="WP_142506499.1">
    <property type="nucleotide sequence ID" value="NZ_FXTI01000012.1"/>
</dbReference>
<dbReference type="AlphaFoldDB" id="A0A521F0L6"/>
<comment type="pathway">
    <text evidence="7">Quinol/quinone metabolism; 1,4-dihydroxy-2-naphthoate biosynthesis; 1,4-dihydroxy-2-naphthoate from chorismate: step 4/7.</text>
</comment>